<evidence type="ECO:0000313" key="2">
    <source>
        <dbReference type="Proteomes" id="UP000191931"/>
    </source>
</evidence>
<name>A0A1W1H8K6_9BACT</name>
<sequence>MAQEILVSESLTTDMISVGESLLKKLDQTDAKVSTTFWLFFPEERSWKLFFTSELVKSEGPKKYYKKIVDALKTFKEKESTISLNDIVVADNSDKTALLLSSEFHTDQNFLKKRIYREAINGHFIEGAYIYRMNLRS</sequence>
<dbReference type="AlphaFoldDB" id="A0A1W1H8K6"/>
<dbReference type="EMBL" id="FWEV01000058">
    <property type="protein sequence ID" value="SLM28764.1"/>
    <property type="molecule type" value="Genomic_DNA"/>
</dbReference>
<dbReference type="STRING" id="1246637.MTBBW1_1500003"/>
<gene>
    <name evidence="1" type="ORF">MTBBW1_1500003</name>
</gene>
<dbReference type="Proteomes" id="UP000191931">
    <property type="component" value="Unassembled WGS sequence"/>
</dbReference>
<dbReference type="OrthoDB" id="5567843at2"/>
<reference evidence="1 2" key="1">
    <citation type="submission" date="2017-03" db="EMBL/GenBank/DDBJ databases">
        <authorList>
            <person name="Afonso C.L."/>
            <person name="Miller P.J."/>
            <person name="Scott M.A."/>
            <person name="Spackman E."/>
            <person name="Goraichik I."/>
            <person name="Dimitrov K.M."/>
            <person name="Suarez D.L."/>
            <person name="Swayne D.E."/>
        </authorList>
    </citation>
    <scope>NUCLEOTIDE SEQUENCE [LARGE SCALE GENOMIC DNA]</scope>
    <source>
        <strain evidence="1">PRJEB14757</strain>
    </source>
</reference>
<keyword evidence="2" id="KW-1185">Reference proteome</keyword>
<protein>
    <submittedName>
        <fullName evidence="1">Uncharacterized protein</fullName>
    </submittedName>
</protein>
<dbReference type="RefSeq" id="WP_080805226.1">
    <property type="nucleotide sequence ID" value="NZ_LT828550.1"/>
</dbReference>
<proteinExistence type="predicted"/>
<accession>A0A1W1H8K6</accession>
<evidence type="ECO:0000313" key="1">
    <source>
        <dbReference type="EMBL" id="SLM28764.1"/>
    </source>
</evidence>
<organism evidence="1 2">
    <name type="scientific">Desulfamplus magnetovallimortis</name>
    <dbReference type="NCBI Taxonomy" id="1246637"/>
    <lineage>
        <taxon>Bacteria</taxon>
        <taxon>Pseudomonadati</taxon>
        <taxon>Thermodesulfobacteriota</taxon>
        <taxon>Desulfobacteria</taxon>
        <taxon>Desulfobacterales</taxon>
        <taxon>Desulfobacteraceae</taxon>
        <taxon>Desulfamplus</taxon>
    </lineage>
</organism>